<name>A0AAV8ZPV6_9CUCU</name>
<accession>A0AAV8ZPV6</accession>
<dbReference type="EMBL" id="JANEYF010000817">
    <property type="protein sequence ID" value="KAJ8967830.1"/>
    <property type="molecule type" value="Genomic_DNA"/>
</dbReference>
<evidence type="ECO:0000313" key="1">
    <source>
        <dbReference type="EMBL" id="KAJ8967830.1"/>
    </source>
</evidence>
<comment type="caution">
    <text evidence="1">The sequence shown here is derived from an EMBL/GenBank/DDBJ whole genome shotgun (WGS) entry which is preliminary data.</text>
</comment>
<evidence type="ECO:0000313" key="2">
    <source>
        <dbReference type="Proteomes" id="UP001162156"/>
    </source>
</evidence>
<dbReference type="Proteomes" id="UP001162156">
    <property type="component" value="Unassembled WGS sequence"/>
</dbReference>
<keyword evidence="2" id="KW-1185">Reference proteome</keyword>
<organism evidence="1 2">
    <name type="scientific">Rhamnusium bicolor</name>
    <dbReference type="NCBI Taxonomy" id="1586634"/>
    <lineage>
        <taxon>Eukaryota</taxon>
        <taxon>Metazoa</taxon>
        <taxon>Ecdysozoa</taxon>
        <taxon>Arthropoda</taxon>
        <taxon>Hexapoda</taxon>
        <taxon>Insecta</taxon>
        <taxon>Pterygota</taxon>
        <taxon>Neoptera</taxon>
        <taxon>Endopterygota</taxon>
        <taxon>Coleoptera</taxon>
        <taxon>Polyphaga</taxon>
        <taxon>Cucujiformia</taxon>
        <taxon>Chrysomeloidea</taxon>
        <taxon>Cerambycidae</taxon>
        <taxon>Lepturinae</taxon>
        <taxon>Rhagiini</taxon>
        <taxon>Rhamnusium</taxon>
    </lineage>
</organism>
<dbReference type="AlphaFoldDB" id="A0AAV8ZPV6"/>
<proteinExistence type="predicted"/>
<sequence length="163" mass="19610">MVPSTMSKRALALFLLRKRRKRRAEYWVHPLNTRRLECGEYHRLCQELETYPARYFRYFRMSRNQFEKLHNMLADEISKENTNYRDAISSRERLVVTLRPILPASSERSATELRFLKKYVPRGTHHLHTPDRPSRRLGSSECLQRACEFDDHFQQNTQCTARH</sequence>
<gene>
    <name evidence="1" type="ORF">NQ314_002614</name>
</gene>
<reference evidence="1" key="1">
    <citation type="journal article" date="2023" name="Insect Mol. Biol.">
        <title>Genome sequencing provides insights into the evolution of gene families encoding plant cell wall-degrading enzymes in longhorned beetles.</title>
        <authorList>
            <person name="Shin N.R."/>
            <person name="Okamura Y."/>
            <person name="Kirsch R."/>
            <person name="Pauchet Y."/>
        </authorList>
    </citation>
    <scope>NUCLEOTIDE SEQUENCE</scope>
    <source>
        <strain evidence="1">RBIC_L_NR</strain>
    </source>
</reference>
<protein>
    <submittedName>
        <fullName evidence="1">Uncharacterized protein</fullName>
    </submittedName>
</protein>